<reference evidence="2" key="3">
    <citation type="submission" date="2015-04" db="UniProtKB">
        <authorList>
            <consortium name="EnsemblPlants"/>
        </authorList>
    </citation>
    <scope>IDENTIFICATION</scope>
    <source>
        <strain evidence="2">cv. Jemalong A17</strain>
    </source>
</reference>
<dbReference type="EnsemblPlants" id="AES92784">
    <property type="protein sequence ID" value="AES92784"/>
    <property type="gene ID" value="MTR_4g133820"/>
</dbReference>
<reference evidence="1 3" key="2">
    <citation type="journal article" date="2014" name="BMC Genomics">
        <title>An improved genome release (version Mt4.0) for the model legume Medicago truncatula.</title>
        <authorList>
            <person name="Tang H."/>
            <person name="Krishnakumar V."/>
            <person name="Bidwell S."/>
            <person name="Rosen B."/>
            <person name="Chan A."/>
            <person name="Zhou S."/>
            <person name="Gentzbittel L."/>
            <person name="Childs K.L."/>
            <person name="Yandell M."/>
            <person name="Gundlach H."/>
            <person name="Mayer K.F."/>
            <person name="Schwartz D.C."/>
            <person name="Town C.D."/>
        </authorList>
    </citation>
    <scope>GENOME REANNOTATION</scope>
    <source>
        <strain evidence="2 3">cv. Jemalong A17</strain>
    </source>
</reference>
<dbReference type="Proteomes" id="UP000002051">
    <property type="component" value="Chromosome 4"/>
</dbReference>
<dbReference type="PaxDb" id="3880-AES92784"/>
<proteinExistence type="predicted"/>
<dbReference type="AlphaFoldDB" id="G7JMW1"/>
<evidence type="ECO:0000313" key="1">
    <source>
        <dbReference type="EMBL" id="AES92784.1"/>
    </source>
</evidence>
<reference evidence="1 3" key="1">
    <citation type="journal article" date="2011" name="Nature">
        <title>The Medicago genome provides insight into the evolution of rhizobial symbioses.</title>
        <authorList>
            <person name="Young N.D."/>
            <person name="Debelle F."/>
            <person name="Oldroyd G.E."/>
            <person name="Geurts R."/>
            <person name="Cannon S.B."/>
            <person name="Udvardi M.K."/>
            <person name="Benedito V.A."/>
            <person name="Mayer K.F."/>
            <person name="Gouzy J."/>
            <person name="Schoof H."/>
            <person name="Van de Peer Y."/>
            <person name="Proost S."/>
            <person name="Cook D.R."/>
            <person name="Meyers B.C."/>
            <person name="Spannagl M."/>
            <person name="Cheung F."/>
            <person name="De Mita S."/>
            <person name="Krishnakumar V."/>
            <person name="Gundlach H."/>
            <person name="Zhou S."/>
            <person name="Mudge J."/>
            <person name="Bharti A.K."/>
            <person name="Murray J.D."/>
            <person name="Naoumkina M.A."/>
            <person name="Rosen B."/>
            <person name="Silverstein K.A."/>
            <person name="Tang H."/>
            <person name="Rombauts S."/>
            <person name="Zhao P.X."/>
            <person name="Zhou P."/>
            <person name="Barbe V."/>
            <person name="Bardou P."/>
            <person name="Bechner M."/>
            <person name="Bellec A."/>
            <person name="Berger A."/>
            <person name="Berges H."/>
            <person name="Bidwell S."/>
            <person name="Bisseling T."/>
            <person name="Choisne N."/>
            <person name="Couloux A."/>
            <person name="Denny R."/>
            <person name="Deshpande S."/>
            <person name="Dai X."/>
            <person name="Doyle J.J."/>
            <person name="Dudez A.M."/>
            <person name="Farmer A.D."/>
            <person name="Fouteau S."/>
            <person name="Franken C."/>
            <person name="Gibelin C."/>
            <person name="Gish J."/>
            <person name="Goldstein S."/>
            <person name="Gonzalez A.J."/>
            <person name="Green P.J."/>
            <person name="Hallab A."/>
            <person name="Hartog M."/>
            <person name="Hua A."/>
            <person name="Humphray S.J."/>
            <person name="Jeong D.H."/>
            <person name="Jing Y."/>
            <person name="Jocker A."/>
            <person name="Kenton S.M."/>
            <person name="Kim D.J."/>
            <person name="Klee K."/>
            <person name="Lai H."/>
            <person name="Lang C."/>
            <person name="Lin S."/>
            <person name="Macmil S.L."/>
            <person name="Magdelenat G."/>
            <person name="Matthews L."/>
            <person name="McCorrison J."/>
            <person name="Monaghan E.L."/>
            <person name="Mun J.H."/>
            <person name="Najar F.Z."/>
            <person name="Nicholson C."/>
            <person name="Noirot C."/>
            <person name="O'Bleness M."/>
            <person name="Paule C.R."/>
            <person name="Poulain J."/>
            <person name="Prion F."/>
            <person name="Qin B."/>
            <person name="Qu C."/>
            <person name="Retzel E.F."/>
            <person name="Riddle C."/>
            <person name="Sallet E."/>
            <person name="Samain S."/>
            <person name="Samson N."/>
            <person name="Sanders I."/>
            <person name="Saurat O."/>
            <person name="Scarpelli C."/>
            <person name="Schiex T."/>
            <person name="Segurens B."/>
            <person name="Severin A.J."/>
            <person name="Sherrier D.J."/>
            <person name="Shi R."/>
            <person name="Sims S."/>
            <person name="Singer S.R."/>
            <person name="Sinharoy S."/>
            <person name="Sterck L."/>
            <person name="Viollet A."/>
            <person name="Wang B.B."/>
            <person name="Wang K."/>
            <person name="Wang M."/>
            <person name="Wang X."/>
            <person name="Warfsmann J."/>
            <person name="Weissenbach J."/>
            <person name="White D.D."/>
            <person name="White J.D."/>
            <person name="Wiley G.B."/>
            <person name="Wincker P."/>
            <person name="Xing Y."/>
            <person name="Yang L."/>
            <person name="Yao Z."/>
            <person name="Ying F."/>
            <person name="Zhai J."/>
            <person name="Zhou L."/>
            <person name="Zuber A."/>
            <person name="Denarie J."/>
            <person name="Dixon R.A."/>
            <person name="May G.D."/>
            <person name="Schwartz D.C."/>
            <person name="Rogers J."/>
            <person name="Quetier F."/>
            <person name="Town C.D."/>
            <person name="Roe B.A."/>
        </authorList>
    </citation>
    <scope>NUCLEOTIDE SEQUENCE [LARGE SCALE GENOMIC DNA]</scope>
    <source>
        <strain evidence="1">A17</strain>
        <strain evidence="2 3">cv. Jemalong A17</strain>
    </source>
</reference>
<accession>G7JMW1</accession>
<protein>
    <submittedName>
        <fullName evidence="1 2">Uncharacterized protein</fullName>
    </submittedName>
</protein>
<evidence type="ECO:0000313" key="3">
    <source>
        <dbReference type="Proteomes" id="UP000002051"/>
    </source>
</evidence>
<evidence type="ECO:0000313" key="2">
    <source>
        <dbReference type="EnsemblPlants" id="AES92784"/>
    </source>
</evidence>
<keyword evidence="3" id="KW-1185">Reference proteome</keyword>
<name>G7JMW1_MEDTR</name>
<organism evidence="1 3">
    <name type="scientific">Medicago truncatula</name>
    <name type="common">Barrel medic</name>
    <name type="synonym">Medicago tribuloides</name>
    <dbReference type="NCBI Taxonomy" id="3880"/>
    <lineage>
        <taxon>Eukaryota</taxon>
        <taxon>Viridiplantae</taxon>
        <taxon>Streptophyta</taxon>
        <taxon>Embryophyta</taxon>
        <taxon>Tracheophyta</taxon>
        <taxon>Spermatophyta</taxon>
        <taxon>Magnoliopsida</taxon>
        <taxon>eudicotyledons</taxon>
        <taxon>Gunneridae</taxon>
        <taxon>Pentapetalae</taxon>
        <taxon>rosids</taxon>
        <taxon>fabids</taxon>
        <taxon>Fabales</taxon>
        <taxon>Fabaceae</taxon>
        <taxon>Papilionoideae</taxon>
        <taxon>50 kb inversion clade</taxon>
        <taxon>NPAAA clade</taxon>
        <taxon>Hologalegina</taxon>
        <taxon>IRL clade</taxon>
        <taxon>Trifolieae</taxon>
        <taxon>Medicago</taxon>
    </lineage>
</organism>
<dbReference type="HOGENOM" id="CLU_2187847_0_0_1"/>
<dbReference type="EMBL" id="CM001220">
    <property type="protein sequence ID" value="AES92784.1"/>
    <property type="molecule type" value="Genomic_DNA"/>
</dbReference>
<sequence>MVEHPLDPNSYNVDASVELKLSIIESFTDVKPNIVDSSIDVEPNDVEVSIDLKSNVDFKEIIVKPDEYLNDLVPISTIEKFLACIYVFTDMALGGLILSNAADYIIEKQ</sequence>
<gene>
    <name evidence="1" type="ordered locus">MTR_4g133820</name>
</gene>